<accession>A0A8S5L9X0</accession>
<reference evidence="2" key="1">
    <citation type="journal article" date="2021" name="Proc. Natl. Acad. Sci. U.S.A.">
        <title>A Catalog of Tens of Thousands of Viruses from Human Metagenomes Reveals Hidden Associations with Chronic Diseases.</title>
        <authorList>
            <person name="Tisza M.J."/>
            <person name="Buck C.B."/>
        </authorList>
    </citation>
    <scope>NUCLEOTIDE SEQUENCE</scope>
    <source>
        <strain evidence="2">CtPuP5</strain>
    </source>
</reference>
<evidence type="ECO:0000259" key="1">
    <source>
        <dbReference type="Pfam" id="PF09414"/>
    </source>
</evidence>
<name>A0A8S5L9X0_9CAUD</name>
<protein>
    <submittedName>
        <fullName evidence="2">RNA editing ligase</fullName>
    </submittedName>
</protein>
<proteinExistence type="predicted"/>
<dbReference type="Gene3D" id="3.30.1490.70">
    <property type="match status" value="1"/>
</dbReference>
<keyword evidence="2" id="KW-0436">Ligase</keyword>
<dbReference type="InterPro" id="IPR021122">
    <property type="entry name" value="RNA_ligase_dom_REL/Rnl2"/>
</dbReference>
<feature type="domain" description="RNA ligase" evidence="1">
    <location>
        <begin position="55"/>
        <end position="228"/>
    </location>
</feature>
<organism evidence="2">
    <name type="scientific">Myoviridae sp. ctPuP5</name>
    <dbReference type="NCBI Taxonomy" id="2823543"/>
    <lineage>
        <taxon>Viruses</taxon>
        <taxon>Duplodnaviria</taxon>
        <taxon>Heunggongvirae</taxon>
        <taxon>Uroviricota</taxon>
        <taxon>Caudoviricetes</taxon>
    </lineage>
</organism>
<dbReference type="Gene3D" id="3.30.470.30">
    <property type="entry name" value="DNA ligase/mRNA capping enzyme"/>
    <property type="match status" value="1"/>
</dbReference>
<sequence>MENKELTAFEQHHRVYTKINTLYKRYTEGPLKNQIMIGEFSRPEFEYLYNCLWDAEEKVDGTNVFWYWDGTTLEIHGKTANADIPKHLKKKMEELVTVEMMQEIFPVQYDENGNKKELNVRIYGEGYGVKIQKGGNYIKNDCGVRLFDVMVNGWWLDREAKLDVAAKLSLPTCHYYGRMTLKEAEEMVKKGFKSPIAENTEYEAEGLVLKPIVQLYNKQGERIIVKIKTVDYRNLEAKSKA</sequence>
<dbReference type="Pfam" id="PF09414">
    <property type="entry name" value="RNA_ligase"/>
    <property type="match status" value="1"/>
</dbReference>
<dbReference type="EMBL" id="BK014662">
    <property type="protein sequence ID" value="DAD66740.1"/>
    <property type="molecule type" value="Genomic_DNA"/>
</dbReference>
<dbReference type="GO" id="GO:0016874">
    <property type="term" value="F:ligase activity"/>
    <property type="evidence" value="ECO:0007669"/>
    <property type="project" value="UniProtKB-KW"/>
</dbReference>
<evidence type="ECO:0000313" key="2">
    <source>
        <dbReference type="EMBL" id="DAD66740.1"/>
    </source>
</evidence>
<dbReference type="SUPFAM" id="SSF56091">
    <property type="entry name" value="DNA ligase/mRNA capping enzyme, catalytic domain"/>
    <property type="match status" value="1"/>
</dbReference>